<evidence type="ECO:0000313" key="1">
    <source>
        <dbReference type="EMBL" id="ORA35871.1"/>
    </source>
</evidence>
<gene>
    <name evidence="1" type="ORF">BST13_12685</name>
</gene>
<dbReference type="EMBL" id="MVHF01000010">
    <property type="protein sequence ID" value="ORA35871.1"/>
    <property type="molecule type" value="Genomic_DNA"/>
</dbReference>
<proteinExistence type="predicted"/>
<dbReference type="Proteomes" id="UP000192448">
    <property type="component" value="Unassembled WGS sequence"/>
</dbReference>
<organism evidence="1 2">
    <name type="scientific">Mycobacterium aquaticum</name>
    <dbReference type="NCBI Taxonomy" id="1927124"/>
    <lineage>
        <taxon>Bacteria</taxon>
        <taxon>Bacillati</taxon>
        <taxon>Actinomycetota</taxon>
        <taxon>Actinomycetes</taxon>
        <taxon>Mycobacteriales</taxon>
        <taxon>Mycobacteriaceae</taxon>
        <taxon>Mycobacterium</taxon>
    </lineage>
</organism>
<accession>A0A1X0B0J5</accession>
<name>A0A1X0B0J5_9MYCO</name>
<protein>
    <submittedName>
        <fullName evidence="1">Uncharacterized protein</fullName>
    </submittedName>
</protein>
<sequence>MSPFGIGDFVGAPAFNVNAENMIGLRGVGTVKEVTVNDIFWFERTDANDGVEKIPVSRIAALGEIFGVLIETFTESG</sequence>
<dbReference type="STRING" id="1927124.BST13_12685"/>
<comment type="caution">
    <text evidence="1">The sequence shown here is derived from an EMBL/GenBank/DDBJ whole genome shotgun (WGS) entry which is preliminary data.</text>
</comment>
<reference evidence="1 2" key="1">
    <citation type="submission" date="2017-02" db="EMBL/GenBank/DDBJ databases">
        <title>The new phylogeny of genus Mycobacterium.</title>
        <authorList>
            <person name="Tortoli E."/>
            <person name="Trovato A."/>
            <person name="Cirillo D.M."/>
        </authorList>
    </citation>
    <scope>NUCLEOTIDE SEQUENCE [LARGE SCALE GENOMIC DNA]</scope>
    <source>
        <strain evidence="1 2">RW6</strain>
    </source>
</reference>
<dbReference type="AlphaFoldDB" id="A0A1X0B0J5"/>
<evidence type="ECO:0000313" key="2">
    <source>
        <dbReference type="Proteomes" id="UP000192448"/>
    </source>
</evidence>
<keyword evidence="2" id="KW-1185">Reference proteome</keyword>